<feature type="compositionally biased region" description="Low complexity" evidence="1">
    <location>
        <begin position="55"/>
        <end position="182"/>
    </location>
</feature>
<dbReference type="GeneID" id="108681268"/>
<feature type="compositionally biased region" description="Polar residues" evidence="1">
    <location>
        <begin position="457"/>
        <end position="467"/>
    </location>
</feature>
<feature type="region of interest" description="Disordered" evidence="1">
    <location>
        <begin position="33"/>
        <end position="376"/>
    </location>
</feature>
<dbReference type="Proteomes" id="UP000694843">
    <property type="component" value="Unplaced"/>
</dbReference>
<keyword evidence="2" id="KW-1185">Reference proteome</keyword>
<name>A0A8B7PHZ0_HYAAZ</name>
<gene>
    <name evidence="3" type="primary">LOC108681268</name>
</gene>
<protein>
    <submittedName>
        <fullName evidence="3">Chromatin modification-related protein eaf-1-like isoform X1</fullName>
    </submittedName>
</protein>
<dbReference type="KEGG" id="hazt:108681268"/>
<feature type="compositionally biased region" description="Basic and acidic residues" evidence="1">
    <location>
        <begin position="259"/>
        <end position="292"/>
    </location>
</feature>
<proteinExistence type="predicted"/>
<dbReference type="RefSeq" id="XP_018025774.1">
    <property type="nucleotide sequence ID" value="XM_018170285.1"/>
</dbReference>
<accession>A0A8B7PHZ0</accession>
<evidence type="ECO:0000313" key="3">
    <source>
        <dbReference type="RefSeq" id="XP_018025774.1"/>
    </source>
</evidence>
<feature type="compositionally biased region" description="Polar residues" evidence="1">
    <location>
        <begin position="220"/>
        <end position="238"/>
    </location>
</feature>
<feature type="compositionally biased region" description="Basic and acidic residues" evidence="1">
    <location>
        <begin position="343"/>
        <end position="354"/>
    </location>
</feature>
<feature type="compositionally biased region" description="Polar residues" evidence="1">
    <location>
        <begin position="247"/>
        <end position="257"/>
    </location>
</feature>
<evidence type="ECO:0000256" key="1">
    <source>
        <dbReference type="SAM" id="MobiDB-lite"/>
    </source>
</evidence>
<dbReference type="AlphaFoldDB" id="A0A8B7PHZ0"/>
<feature type="compositionally biased region" description="Polar residues" evidence="1">
    <location>
        <begin position="296"/>
        <end position="305"/>
    </location>
</feature>
<feature type="region of interest" description="Disordered" evidence="1">
    <location>
        <begin position="441"/>
        <end position="505"/>
    </location>
</feature>
<organism evidence="2 3">
    <name type="scientific">Hyalella azteca</name>
    <name type="common">Amphipod</name>
    <dbReference type="NCBI Taxonomy" id="294128"/>
    <lineage>
        <taxon>Eukaryota</taxon>
        <taxon>Metazoa</taxon>
        <taxon>Ecdysozoa</taxon>
        <taxon>Arthropoda</taxon>
        <taxon>Crustacea</taxon>
        <taxon>Multicrustacea</taxon>
        <taxon>Malacostraca</taxon>
        <taxon>Eumalacostraca</taxon>
        <taxon>Peracarida</taxon>
        <taxon>Amphipoda</taxon>
        <taxon>Senticaudata</taxon>
        <taxon>Talitrida</taxon>
        <taxon>Talitroidea</taxon>
        <taxon>Hyalellidae</taxon>
        <taxon>Hyalella</taxon>
    </lineage>
</organism>
<feature type="compositionally biased region" description="Polar residues" evidence="1">
    <location>
        <begin position="481"/>
        <end position="495"/>
    </location>
</feature>
<feature type="compositionally biased region" description="Polar residues" evidence="1">
    <location>
        <begin position="189"/>
        <end position="199"/>
    </location>
</feature>
<evidence type="ECO:0000313" key="2">
    <source>
        <dbReference type="Proteomes" id="UP000694843"/>
    </source>
</evidence>
<sequence>MMQPAITNIVFNPQTGQYLYYNQRTRQYLPYHPPQLPQVQLGPRPQQFPYPAQPFYPQQRPQQLPYPAQLNQSQQPQQRPQQLPYPAQLSQSQQPQQLPYPAQLSQSQQPQQLPYPAQLSQSQQPQQLPYPAQLSQFQQPQPRSQQLPCPAQLSQPQQLPYPAQLSQSQQPQPRPQQHSSLQGGKLPATSDQQQLYQKQTRQESSHSRSPRQRTPETKPQHSSQHNVQHGQAAVSNKFQHAKPHPANIQSSTDSVKSATRVEARAPHGRTNDTRKESKSASRDSSPRVESGRPKQKQATHSSKTASPLPYPVNSDQGPSTFSDSLLDSSKKSDSDNATTRQTHTSEIEATRRPSVEPTVPITEVRESSSPMPLATSEDETLGLHYDEPPSSLAMCLNSLWVSSLCTPSGPANLNKGIANLSKGSSSSSVLPLEARRIVNGPQSLNAGPAKLAKGPSVITSGPNQQLQGPAGISKGPAGISKGSSLDTIGPSSSAISRRVVSPTGPSHDTLLGASLAVGSRNAARGPSCCVRGSIRNFDKIAETEIVAG</sequence>
<reference evidence="3" key="1">
    <citation type="submission" date="2025-08" db="UniProtKB">
        <authorList>
            <consortium name="RefSeq"/>
        </authorList>
    </citation>
    <scope>IDENTIFICATION</scope>
    <source>
        <tissue evidence="3">Whole organism</tissue>
    </source>
</reference>